<dbReference type="SMART" id="SM00382">
    <property type="entry name" value="AAA"/>
    <property type="match status" value="1"/>
</dbReference>
<dbReference type="PANTHER" id="PTHR30258:SF2">
    <property type="entry name" value="COMG OPERON PROTEIN 1"/>
    <property type="match status" value="1"/>
</dbReference>
<reference evidence="6 7" key="1">
    <citation type="journal article" date="2016" name="Nat. Commun.">
        <title>Thousands of microbial genomes shed light on interconnected biogeochemical processes in an aquifer system.</title>
        <authorList>
            <person name="Anantharaman K."/>
            <person name="Brown C.T."/>
            <person name="Hug L.A."/>
            <person name="Sharon I."/>
            <person name="Castelle C.J."/>
            <person name="Probst A.J."/>
            <person name="Thomas B.C."/>
            <person name="Singh A."/>
            <person name="Wilkins M.J."/>
            <person name="Karaoz U."/>
            <person name="Brodie E.L."/>
            <person name="Williams K.H."/>
            <person name="Hubbard S.S."/>
            <person name="Banfield J.F."/>
        </authorList>
    </citation>
    <scope>NUCLEOTIDE SEQUENCE [LARGE SCALE GENOMIC DNA]</scope>
</reference>
<dbReference type="Gene3D" id="3.40.50.300">
    <property type="entry name" value="P-loop containing nucleotide triphosphate hydrolases"/>
    <property type="match status" value="1"/>
</dbReference>
<name>A0A1G2K2H3_9BACT</name>
<evidence type="ECO:0000313" key="6">
    <source>
        <dbReference type="EMBL" id="OGZ93606.1"/>
    </source>
</evidence>
<dbReference type="GO" id="GO:0005524">
    <property type="term" value="F:ATP binding"/>
    <property type="evidence" value="ECO:0007669"/>
    <property type="project" value="UniProtKB-KW"/>
</dbReference>
<feature type="compositionally biased region" description="Basic and acidic residues" evidence="4">
    <location>
        <begin position="102"/>
        <end position="114"/>
    </location>
</feature>
<protein>
    <recommendedName>
        <fullName evidence="5">Bacterial type II secretion system protein E domain-containing protein</fullName>
    </recommendedName>
</protein>
<dbReference type="AlphaFoldDB" id="A0A1G2K2H3"/>
<dbReference type="Proteomes" id="UP000177152">
    <property type="component" value="Unassembled WGS sequence"/>
</dbReference>
<evidence type="ECO:0000256" key="3">
    <source>
        <dbReference type="ARBA" id="ARBA00022840"/>
    </source>
</evidence>
<sequence length="444" mass="49776">MAQAEPPKNEITIEEFFDTVLTQAITERTSDIHIEPLVKEMSIRFRIDGILQEKGLWPLYDLEPLTTRIKALSNLDITTHVGPQDGHFEFLYKPNLQAAHEEETLRGKEGRSDPLSRLFGRIPGAEEEKPNPQLRAQAETVSGAQHARLFDIRVSIFPTVKGEAVVLRLLNREEMLISLKDLGLDDKEYSALKRLITRPYGMVLVTGPAGSGKTTTLYSILIELKSKERNIITLEDPVELSIENIRQVQVNPTQGFDFATGIRSILRQDPDGMMIGEIRDHETAENAIRSSLSGRIVFSTIHANTVAGTIARLMDMNIDRSLIAYALNGVISQRLVRKICQNCRVPYVPSPEYLKYFDIDSTVVHRFMKGEGCAKCSKTGFYGRVGIFELFEFDNQLRALIVERSPMSALQAYIEGAGMKTLKQDAREKVLAGLTTLEEAARAV</sequence>
<accession>A0A1G2K2H3</accession>
<gene>
    <name evidence="6" type="ORF">A2633_04605</name>
</gene>
<dbReference type="PROSITE" id="PS00662">
    <property type="entry name" value="T2SP_E"/>
    <property type="match status" value="1"/>
</dbReference>
<dbReference type="Pfam" id="PF00437">
    <property type="entry name" value="T2SSE"/>
    <property type="match status" value="2"/>
</dbReference>
<dbReference type="SUPFAM" id="SSF52540">
    <property type="entry name" value="P-loop containing nucleoside triphosphate hydrolases"/>
    <property type="match status" value="2"/>
</dbReference>
<dbReference type="InterPro" id="IPR027417">
    <property type="entry name" value="P-loop_NTPase"/>
</dbReference>
<keyword evidence="3" id="KW-0067">ATP-binding</keyword>
<evidence type="ECO:0000256" key="1">
    <source>
        <dbReference type="ARBA" id="ARBA00006611"/>
    </source>
</evidence>
<comment type="similarity">
    <text evidence="1">Belongs to the GSP E family.</text>
</comment>
<dbReference type="InterPro" id="IPR003593">
    <property type="entry name" value="AAA+_ATPase"/>
</dbReference>
<evidence type="ECO:0000313" key="7">
    <source>
        <dbReference type="Proteomes" id="UP000177152"/>
    </source>
</evidence>
<dbReference type="EMBL" id="MHQC01000056">
    <property type="protein sequence ID" value="OGZ93606.1"/>
    <property type="molecule type" value="Genomic_DNA"/>
</dbReference>
<dbReference type="PANTHER" id="PTHR30258">
    <property type="entry name" value="TYPE II SECRETION SYSTEM PROTEIN GSPE-RELATED"/>
    <property type="match status" value="1"/>
</dbReference>
<dbReference type="GO" id="GO:0005886">
    <property type="term" value="C:plasma membrane"/>
    <property type="evidence" value="ECO:0007669"/>
    <property type="project" value="TreeGrafter"/>
</dbReference>
<organism evidence="6 7">
    <name type="scientific">Candidatus Sungbacteria bacterium RIFCSPHIGHO2_01_FULL_47_32</name>
    <dbReference type="NCBI Taxonomy" id="1802264"/>
    <lineage>
        <taxon>Bacteria</taxon>
        <taxon>Candidatus Sungiibacteriota</taxon>
    </lineage>
</organism>
<comment type="caution">
    <text evidence="6">The sequence shown here is derived from an EMBL/GenBank/DDBJ whole genome shotgun (WGS) entry which is preliminary data.</text>
</comment>
<evidence type="ECO:0000256" key="2">
    <source>
        <dbReference type="ARBA" id="ARBA00022741"/>
    </source>
</evidence>
<dbReference type="InterPro" id="IPR001482">
    <property type="entry name" value="T2SS/T4SS_dom"/>
</dbReference>
<feature type="domain" description="Bacterial type II secretion system protein E" evidence="5">
    <location>
        <begin position="266"/>
        <end position="280"/>
    </location>
</feature>
<keyword evidence="2" id="KW-0547">Nucleotide-binding</keyword>
<evidence type="ECO:0000256" key="4">
    <source>
        <dbReference type="SAM" id="MobiDB-lite"/>
    </source>
</evidence>
<proteinExistence type="inferred from homology"/>
<feature type="region of interest" description="Disordered" evidence="4">
    <location>
        <begin position="102"/>
        <end position="134"/>
    </location>
</feature>
<dbReference type="Gene3D" id="3.30.450.90">
    <property type="match status" value="1"/>
</dbReference>
<dbReference type="CDD" id="cd01129">
    <property type="entry name" value="PulE-GspE-like"/>
    <property type="match status" value="1"/>
</dbReference>
<dbReference type="GO" id="GO:0016887">
    <property type="term" value="F:ATP hydrolysis activity"/>
    <property type="evidence" value="ECO:0007669"/>
    <property type="project" value="TreeGrafter"/>
</dbReference>
<evidence type="ECO:0000259" key="5">
    <source>
        <dbReference type="PROSITE" id="PS00662"/>
    </source>
</evidence>